<feature type="region of interest" description="Disordered" evidence="3">
    <location>
        <begin position="169"/>
        <end position="188"/>
    </location>
</feature>
<dbReference type="Pfam" id="PF07047">
    <property type="entry name" value="OPA3"/>
    <property type="match status" value="1"/>
</dbReference>
<dbReference type="PANTHER" id="PTHR12499">
    <property type="entry name" value="OPTIC ATROPHY 3 PROTEIN OPA3"/>
    <property type="match status" value="1"/>
</dbReference>
<evidence type="ECO:0000256" key="2">
    <source>
        <dbReference type="ARBA" id="ARBA00023054"/>
    </source>
</evidence>
<comment type="similarity">
    <text evidence="1">Belongs to the OPA3 family.</text>
</comment>
<protein>
    <recommendedName>
        <fullName evidence="5">OPA3-like protein</fullName>
    </recommendedName>
</protein>
<evidence type="ECO:0000256" key="3">
    <source>
        <dbReference type="SAM" id="MobiDB-lite"/>
    </source>
</evidence>
<dbReference type="InterPro" id="IPR010754">
    <property type="entry name" value="OPA3-like"/>
</dbReference>
<keyword evidence="2" id="KW-0175">Coiled coil</keyword>
<dbReference type="PANTHER" id="PTHR12499:SF0">
    <property type="entry name" value="OPTIC ATROPHY 3 PROTEIN"/>
    <property type="match status" value="1"/>
</dbReference>
<evidence type="ECO:0008006" key="5">
    <source>
        <dbReference type="Google" id="ProtNLM"/>
    </source>
</evidence>
<dbReference type="AlphaFoldDB" id="A0A2A4JLU2"/>
<evidence type="ECO:0000256" key="1">
    <source>
        <dbReference type="ARBA" id="ARBA00007584"/>
    </source>
</evidence>
<gene>
    <name evidence="4" type="ORF">B5V51_205</name>
</gene>
<organism evidence="4">
    <name type="scientific">Heliothis virescens</name>
    <name type="common">Tobacco budworm moth</name>
    <dbReference type="NCBI Taxonomy" id="7102"/>
    <lineage>
        <taxon>Eukaryota</taxon>
        <taxon>Metazoa</taxon>
        <taxon>Ecdysozoa</taxon>
        <taxon>Arthropoda</taxon>
        <taxon>Hexapoda</taxon>
        <taxon>Insecta</taxon>
        <taxon>Pterygota</taxon>
        <taxon>Neoptera</taxon>
        <taxon>Endopterygota</taxon>
        <taxon>Lepidoptera</taxon>
        <taxon>Glossata</taxon>
        <taxon>Ditrysia</taxon>
        <taxon>Noctuoidea</taxon>
        <taxon>Noctuidae</taxon>
        <taxon>Heliothinae</taxon>
        <taxon>Heliothis</taxon>
    </lineage>
</organism>
<reference evidence="4" key="1">
    <citation type="submission" date="2017-09" db="EMBL/GenBank/DDBJ databases">
        <title>Contemporary evolution of a Lepidopteran species, Heliothis virescens, in response to modern agricultural practices.</title>
        <authorList>
            <person name="Fritz M.L."/>
            <person name="Deyonke A.M."/>
            <person name="Papanicolaou A."/>
            <person name="Micinski S."/>
            <person name="Westbrook J."/>
            <person name="Gould F."/>
        </authorList>
    </citation>
    <scope>NUCLEOTIDE SEQUENCE [LARGE SCALE GENOMIC DNA]</scope>
    <source>
        <strain evidence="4">HvINT-</strain>
        <tissue evidence="4">Whole body</tissue>
    </source>
</reference>
<sequence>MVVGAFPIAKLGALLIKQISKPIANACKERAKHNPFFRTYVCMPPAQFYNWCEVKAKMWILNLGRPVNIPVLSQEMAIELGANLLGETLIFTIGAGLLLLEYNRQSKKEAAKEAKKEEDMKHISDTITDLYFTVQRQQTQLREMERIIYSISGEKPKIPPPVLKEPPVLVPSATPPPPPTPPTETQNVSHYAKHLEHPTMTATPYPNKGLILQSLNYIQMDAFSSLFPNNNNVVVLEENNKNVEEKAFVAKREPAILLSALHNIENDFRSLF</sequence>
<dbReference type="GO" id="GO:0019216">
    <property type="term" value="P:regulation of lipid metabolic process"/>
    <property type="evidence" value="ECO:0007669"/>
    <property type="project" value="TreeGrafter"/>
</dbReference>
<dbReference type="EMBL" id="NWSH01001030">
    <property type="protein sequence ID" value="PCG73027.1"/>
    <property type="molecule type" value="Genomic_DNA"/>
</dbReference>
<comment type="caution">
    <text evidence="4">The sequence shown here is derived from an EMBL/GenBank/DDBJ whole genome shotgun (WGS) entry which is preliminary data.</text>
</comment>
<accession>A0A2A4JLU2</accession>
<feature type="compositionally biased region" description="Pro residues" evidence="3">
    <location>
        <begin position="173"/>
        <end position="182"/>
    </location>
</feature>
<name>A0A2A4JLU2_HELVI</name>
<proteinExistence type="inferred from homology"/>
<dbReference type="GO" id="GO:0005739">
    <property type="term" value="C:mitochondrion"/>
    <property type="evidence" value="ECO:0007669"/>
    <property type="project" value="TreeGrafter"/>
</dbReference>
<evidence type="ECO:0000313" key="4">
    <source>
        <dbReference type="EMBL" id="PCG73027.1"/>
    </source>
</evidence>